<evidence type="ECO:0000259" key="7">
    <source>
        <dbReference type="PROSITE" id="PS50885"/>
    </source>
</evidence>
<dbReference type="SMART" id="SM00283">
    <property type="entry name" value="MA"/>
    <property type="match status" value="1"/>
</dbReference>
<comment type="caution">
    <text evidence="8">The sequence shown here is derived from an EMBL/GenBank/DDBJ whole genome shotgun (WGS) entry which is preliminary data.</text>
</comment>
<dbReference type="Pfam" id="PF00015">
    <property type="entry name" value="MCPsignal"/>
    <property type="match status" value="1"/>
</dbReference>
<protein>
    <recommendedName>
        <fullName evidence="10">Methyl-accepting chemotaxis protein</fullName>
    </recommendedName>
</protein>
<feature type="domain" description="HAMP" evidence="7">
    <location>
        <begin position="330"/>
        <end position="382"/>
    </location>
</feature>
<evidence type="ECO:0000259" key="6">
    <source>
        <dbReference type="PROSITE" id="PS50111"/>
    </source>
</evidence>
<evidence type="ECO:0000256" key="4">
    <source>
        <dbReference type="PROSITE-ProRule" id="PRU00284"/>
    </source>
</evidence>
<evidence type="ECO:0000313" key="9">
    <source>
        <dbReference type="Proteomes" id="UP000838160"/>
    </source>
</evidence>
<dbReference type="RefSeq" id="WP_237485742.1">
    <property type="nucleotide sequence ID" value="NZ_CAKLCM010000003.1"/>
</dbReference>
<reference evidence="8" key="1">
    <citation type="submission" date="2021-12" db="EMBL/GenBank/DDBJ databases">
        <authorList>
            <person name="Rodrigo-Torres L."/>
            <person name="Arahal R. D."/>
            <person name="Lucena T."/>
        </authorList>
    </citation>
    <scope>NUCLEOTIDE SEQUENCE</scope>
    <source>
        <strain evidence="8">CECT 8226</strain>
    </source>
</reference>
<dbReference type="EMBL" id="CAKLCM010000003">
    <property type="protein sequence ID" value="CAH0528846.1"/>
    <property type="molecule type" value="Genomic_DNA"/>
</dbReference>
<evidence type="ECO:0000256" key="1">
    <source>
        <dbReference type="ARBA" id="ARBA00004370"/>
    </source>
</evidence>
<dbReference type="PROSITE" id="PS50885">
    <property type="entry name" value="HAMP"/>
    <property type="match status" value="1"/>
</dbReference>
<keyword evidence="5" id="KW-1133">Transmembrane helix</keyword>
<dbReference type="Proteomes" id="UP000838160">
    <property type="component" value="Unassembled WGS sequence"/>
</dbReference>
<keyword evidence="5" id="KW-0812">Transmembrane</keyword>
<evidence type="ECO:0000256" key="2">
    <source>
        <dbReference type="ARBA" id="ARBA00023224"/>
    </source>
</evidence>
<sequence>MKLIKLSITKLVLCTFSMILVTISAISYLVWLELDSTNKAMALVTDTTFPMVKENNQLNQLFSETNKVVNSGLTTQSTEAVEIDVVVIQDLIAQYTQNDQTERSNIKLNQAMLQVNENAVNILNSHIQSINKEQELSERIAAFQVLSLRVSVLIGKEFTDNMSGDAKVILETINEDMQSIQLGAIEALNSKNINKLETILASTKETAEYVFSDLQEYSELTKDKYTKGETELSSLVPWVIGELTYDDGLLVNYLQHLKTKQQQLNEKSNFDRSISLLSQQLQMTTDQVQNQADLQLQEASNGVRTVISGGQILLPALLIVFACLGFYFRNIIKKPLTEIINTLRELAKGNLTHSCQYKSSNEFGLIAEQINKTIDTQRAIIATISSKNAEILSISKDNHLQGSKLLNQSESQTAQCQIITQSMTEMNSSINDIATRAEEASSNVRRVNENVEESVGITLVAYEQNQQLSEQFVTANLSMKQVSESSASIFDILEVIDDITNQINLLALNAAIEAARAGDNGRGFAVVADEVRKLAHRTNSSTVKIQELIHALQTNIESATQQIDKCNETMKVNSESFITVQNKIDTVSRHVKSLSQLNEAISVATTQQTAASEYIASNMELILESAEQNYEANYEINKISDRLESITKEQVDTIKGFTI</sequence>
<dbReference type="PANTHER" id="PTHR32089">
    <property type="entry name" value="METHYL-ACCEPTING CHEMOTAXIS PROTEIN MCPB"/>
    <property type="match status" value="1"/>
</dbReference>
<dbReference type="PROSITE" id="PS50111">
    <property type="entry name" value="CHEMOTAXIS_TRANSDUC_2"/>
    <property type="match status" value="1"/>
</dbReference>
<dbReference type="Gene3D" id="1.10.287.950">
    <property type="entry name" value="Methyl-accepting chemotaxis protein"/>
    <property type="match status" value="1"/>
</dbReference>
<accession>A0ABM8ZL66</accession>
<organism evidence="8 9">
    <name type="scientific">Vibrio hippocampi</name>
    <dbReference type="NCBI Taxonomy" id="654686"/>
    <lineage>
        <taxon>Bacteria</taxon>
        <taxon>Pseudomonadati</taxon>
        <taxon>Pseudomonadota</taxon>
        <taxon>Gammaproteobacteria</taxon>
        <taxon>Vibrionales</taxon>
        <taxon>Vibrionaceae</taxon>
        <taxon>Vibrio</taxon>
    </lineage>
</organism>
<keyword evidence="2 4" id="KW-0807">Transducer</keyword>
<gene>
    <name evidence="8" type="ORF">VHP8226_02873</name>
</gene>
<name>A0ABM8ZL66_9VIBR</name>
<dbReference type="SMART" id="SM00304">
    <property type="entry name" value="HAMP"/>
    <property type="match status" value="1"/>
</dbReference>
<evidence type="ECO:0008006" key="10">
    <source>
        <dbReference type="Google" id="ProtNLM"/>
    </source>
</evidence>
<feature type="domain" description="Methyl-accepting transducer" evidence="6">
    <location>
        <begin position="387"/>
        <end position="623"/>
    </location>
</feature>
<dbReference type="InterPro" id="IPR003660">
    <property type="entry name" value="HAMP_dom"/>
</dbReference>
<comment type="subcellular location">
    <subcellularLocation>
        <location evidence="1">Membrane</location>
    </subcellularLocation>
</comment>
<feature type="transmembrane region" description="Helical" evidence="5">
    <location>
        <begin position="12"/>
        <end position="31"/>
    </location>
</feature>
<keyword evidence="5" id="KW-0472">Membrane</keyword>
<evidence type="ECO:0000256" key="5">
    <source>
        <dbReference type="SAM" id="Phobius"/>
    </source>
</evidence>
<dbReference type="CDD" id="cd06225">
    <property type="entry name" value="HAMP"/>
    <property type="match status" value="1"/>
</dbReference>
<evidence type="ECO:0000256" key="3">
    <source>
        <dbReference type="ARBA" id="ARBA00029447"/>
    </source>
</evidence>
<keyword evidence="9" id="KW-1185">Reference proteome</keyword>
<dbReference type="PANTHER" id="PTHR32089:SF112">
    <property type="entry name" value="LYSOZYME-LIKE PROTEIN-RELATED"/>
    <property type="match status" value="1"/>
</dbReference>
<evidence type="ECO:0000313" key="8">
    <source>
        <dbReference type="EMBL" id="CAH0528846.1"/>
    </source>
</evidence>
<comment type="similarity">
    <text evidence="3">Belongs to the methyl-accepting chemotaxis (MCP) protein family.</text>
</comment>
<dbReference type="InterPro" id="IPR004089">
    <property type="entry name" value="MCPsignal_dom"/>
</dbReference>
<proteinExistence type="inferred from homology"/>
<dbReference type="Pfam" id="PF00672">
    <property type="entry name" value="HAMP"/>
    <property type="match status" value="1"/>
</dbReference>
<dbReference type="SUPFAM" id="SSF58104">
    <property type="entry name" value="Methyl-accepting chemotaxis protein (MCP) signaling domain"/>
    <property type="match status" value="1"/>
</dbReference>